<dbReference type="PROSITE" id="PS51820">
    <property type="entry name" value="PA14"/>
    <property type="match status" value="1"/>
</dbReference>
<feature type="chain" id="PRO_5008291656" description="PA14 domain-containing protein" evidence="1">
    <location>
        <begin position="19"/>
        <end position="219"/>
    </location>
</feature>
<feature type="signal peptide" evidence="1">
    <location>
        <begin position="1"/>
        <end position="18"/>
    </location>
</feature>
<accession>A0A1A0GSB2</accession>
<dbReference type="OrthoDB" id="4070698at2759"/>
<dbReference type="GeneID" id="30031253"/>
<comment type="caution">
    <text evidence="3">The sequence shown here is derived from an EMBL/GenBank/DDBJ whole genome shotgun (WGS) entry which is preliminary data.</text>
</comment>
<feature type="domain" description="PA14" evidence="2">
    <location>
        <begin position="42"/>
        <end position="209"/>
    </location>
</feature>
<gene>
    <name evidence="3" type="ORF">METBIDRAFT_48200</name>
</gene>
<proteinExistence type="predicted"/>
<dbReference type="InterPro" id="IPR037524">
    <property type="entry name" value="PA14/GLEYA"/>
</dbReference>
<reference evidence="3 4" key="1">
    <citation type="submission" date="2016-05" db="EMBL/GenBank/DDBJ databases">
        <title>Comparative genomics of biotechnologically important yeasts.</title>
        <authorList>
            <consortium name="DOE Joint Genome Institute"/>
            <person name="Riley R."/>
            <person name="Haridas S."/>
            <person name="Wolfe K.H."/>
            <person name="Lopes M.R."/>
            <person name="Hittinger C.T."/>
            <person name="Goker M."/>
            <person name="Salamov A."/>
            <person name="Wisecaver J."/>
            <person name="Long T.M."/>
            <person name="Aerts A.L."/>
            <person name="Barry K."/>
            <person name="Choi C."/>
            <person name="Clum A."/>
            <person name="Coughlan A.Y."/>
            <person name="Deshpande S."/>
            <person name="Douglass A.P."/>
            <person name="Hanson S.J."/>
            <person name="Klenk H.-P."/>
            <person name="LaButti K."/>
            <person name="Lapidus A."/>
            <person name="Lindquist E."/>
            <person name="Lipzen A."/>
            <person name="Meier-kolthoff J.P."/>
            <person name="Ohm R.A."/>
            <person name="Otillar R.P."/>
            <person name="Pangilinan J."/>
            <person name="Peng Y."/>
            <person name="Rokas A."/>
            <person name="Rosa C.A."/>
            <person name="Scheuner C."/>
            <person name="Sibirny A.A."/>
            <person name="Slot J.C."/>
            <person name="Stielow J.B."/>
            <person name="Sun H."/>
            <person name="Kurtzman C.P."/>
            <person name="Blackwell M."/>
            <person name="Grigoriev I.V."/>
            <person name="Jeffries T.W."/>
        </authorList>
    </citation>
    <scope>NUCLEOTIDE SEQUENCE [LARGE SCALE GENOMIC DNA]</scope>
    <source>
        <strain evidence="3 4">NRRL YB-4993</strain>
    </source>
</reference>
<dbReference type="Pfam" id="PF10528">
    <property type="entry name" value="GLEYA"/>
    <property type="match status" value="1"/>
</dbReference>
<dbReference type="Proteomes" id="UP000092555">
    <property type="component" value="Unassembled WGS sequence"/>
</dbReference>
<name>A0A1A0GSB2_9ASCO</name>
<keyword evidence="1" id="KW-0732">Signal</keyword>
<dbReference type="InterPro" id="IPR018871">
    <property type="entry name" value="GLEYA_adhesin_domain"/>
</dbReference>
<dbReference type="Gene3D" id="2.60.120.1560">
    <property type="match status" value="1"/>
</dbReference>
<dbReference type="SUPFAM" id="SSF56988">
    <property type="entry name" value="Anthrax protective antigen"/>
    <property type="match status" value="1"/>
</dbReference>
<dbReference type="STRING" id="869754.A0A1A0GSB2"/>
<dbReference type="RefSeq" id="XP_018709220.1">
    <property type="nucleotide sequence ID" value="XM_018858277.1"/>
</dbReference>
<evidence type="ECO:0000256" key="1">
    <source>
        <dbReference type="SAM" id="SignalP"/>
    </source>
</evidence>
<feature type="non-terminal residue" evidence="3">
    <location>
        <position position="219"/>
    </location>
</feature>
<sequence length="219" mass="23747">MLIPSFFFTAAIVGIVSASAGCTPSMVGEKGFIANFYSYEFLGGKGWEKDFFVSGYKSDLLETVRCVESINFQYSNQPDQKVLHQTIYGYSTTISNYSLELSGYFEAPETGLYRFRLAADNGASLQFGAGQTCCNDASGSESGGFSFKTLGPRGGGGSTKVNVRDMSYSLVKGVYYPVKLVMFNWQGNNGLNLKVTKPSGNIISDFGSQVFQAEFANSN</sequence>
<dbReference type="AlphaFoldDB" id="A0A1A0GSB2"/>
<evidence type="ECO:0000313" key="3">
    <source>
        <dbReference type="EMBL" id="OBA14616.1"/>
    </source>
</evidence>
<protein>
    <recommendedName>
        <fullName evidence="2">PA14 domain-containing protein</fullName>
    </recommendedName>
</protein>
<keyword evidence="4" id="KW-1185">Reference proteome</keyword>
<organism evidence="3 4">
    <name type="scientific">Metschnikowia bicuspidata var. bicuspidata NRRL YB-4993</name>
    <dbReference type="NCBI Taxonomy" id="869754"/>
    <lineage>
        <taxon>Eukaryota</taxon>
        <taxon>Fungi</taxon>
        <taxon>Dikarya</taxon>
        <taxon>Ascomycota</taxon>
        <taxon>Saccharomycotina</taxon>
        <taxon>Pichiomycetes</taxon>
        <taxon>Metschnikowiaceae</taxon>
        <taxon>Metschnikowia</taxon>
    </lineage>
</organism>
<evidence type="ECO:0000313" key="4">
    <source>
        <dbReference type="Proteomes" id="UP000092555"/>
    </source>
</evidence>
<evidence type="ECO:0000259" key="2">
    <source>
        <dbReference type="PROSITE" id="PS51820"/>
    </source>
</evidence>
<dbReference type="EMBL" id="LXTC01000034">
    <property type="protein sequence ID" value="OBA14616.1"/>
    <property type="molecule type" value="Genomic_DNA"/>
</dbReference>